<accession>A0A7W8QKY0</accession>
<keyword evidence="2" id="KW-0472">Membrane</keyword>
<name>A0A7W8QKY0_9ACTN</name>
<gene>
    <name evidence="3" type="ORF">HDA36_002430</name>
</gene>
<feature type="compositionally biased region" description="Acidic residues" evidence="1">
    <location>
        <begin position="114"/>
        <end position="127"/>
    </location>
</feature>
<dbReference type="EMBL" id="JACHDB010000001">
    <property type="protein sequence ID" value="MBB5432346.1"/>
    <property type="molecule type" value="Genomic_DNA"/>
</dbReference>
<organism evidence="3 4">
    <name type="scientific">Nocardiopsis composta</name>
    <dbReference type="NCBI Taxonomy" id="157465"/>
    <lineage>
        <taxon>Bacteria</taxon>
        <taxon>Bacillati</taxon>
        <taxon>Actinomycetota</taxon>
        <taxon>Actinomycetes</taxon>
        <taxon>Streptosporangiales</taxon>
        <taxon>Nocardiopsidaceae</taxon>
        <taxon>Nocardiopsis</taxon>
    </lineage>
</organism>
<dbReference type="AlphaFoldDB" id="A0A7W8QKY0"/>
<dbReference type="Proteomes" id="UP000572635">
    <property type="component" value="Unassembled WGS sequence"/>
</dbReference>
<dbReference type="RefSeq" id="WP_184391925.1">
    <property type="nucleotide sequence ID" value="NZ_BAAAJD010000042.1"/>
</dbReference>
<evidence type="ECO:0000313" key="3">
    <source>
        <dbReference type="EMBL" id="MBB5432346.1"/>
    </source>
</evidence>
<reference evidence="3 4" key="1">
    <citation type="submission" date="2020-08" db="EMBL/GenBank/DDBJ databases">
        <title>Sequencing the genomes of 1000 actinobacteria strains.</title>
        <authorList>
            <person name="Klenk H.-P."/>
        </authorList>
    </citation>
    <scope>NUCLEOTIDE SEQUENCE [LARGE SCALE GENOMIC DNA]</scope>
    <source>
        <strain evidence="3 4">DSM 44551</strain>
    </source>
</reference>
<proteinExistence type="predicted"/>
<evidence type="ECO:0000256" key="2">
    <source>
        <dbReference type="SAM" id="Phobius"/>
    </source>
</evidence>
<evidence type="ECO:0000313" key="4">
    <source>
        <dbReference type="Proteomes" id="UP000572635"/>
    </source>
</evidence>
<sequence>MSGLDRPSDRGASFIEYGGVVLLLGTVVTVVIALGVPDKVSTLYSVGLCRIAGAETEECAGEGEGEETPRSDAAEPQTPIYEIPAPDSEERRPDGDSTWPRTTPVLFPGPEGGGNEEEDEEPSEDDLVTSGDIPEDQSPVHTQDHYHYPQQDDVYESWGDYNSVEGAHLSDCTVSPSIIGGPPPRNPLTGSTVCDALDEVDKVIFGARHAACMASPFIVGWDEQWGYCRPHSADMLEHFVEGSGDPIDLDMDSFLDEIPEFQDEVERAQQAVIDEVLADAEERGIDGPVTYPIHTSQTGWGYPPDGVNGRDYVYENPDWATALGSFHYWLEGEITVHPPEKPGGDYTYSMDSSVHMNKWYSWERETTEPLFGDEGWKSNISQINHSDLAFLHQTGIAQEFWVRGDTDLPTVEG</sequence>
<feature type="transmembrane region" description="Helical" evidence="2">
    <location>
        <begin position="12"/>
        <end position="36"/>
    </location>
</feature>
<protein>
    <submittedName>
        <fullName evidence="3">Uncharacterized protein</fullName>
    </submittedName>
</protein>
<keyword evidence="4" id="KW-1185">Reference proteome</keyword>
<keyword evidence="2" id="KW-0812">Transmembrane</keyword>
<feature type="region of interest" description="Disordered" evidence="1">
    <location>
        <begin position="58"/>
        <end position="147"/>
    </location>
</feature>
<comment type="caution">
    <text evidence="3">The sequence shown here is derived from an EMBL/GenBank/DDBJ whole genome shotgun (WGS) entry which is preliminary data.</text>
</comment>
<evidence type="ECO:0000256" key="1">
    <source>
        <dbReference type="SAM" id="MobiDB-lite"/>
    </source>
</evidence>
<keyword evidence="2" id="KW-1133">Transmembrane helix</keyword>